<dbReference type="OrthoDB" id="66144at2759"/>
<dbReference type="InParanoid" id="A0A066V6I8"/>
<organism evidence="5 6">
    <name type="scientific">Tilletiaria anomala (strain ATCC 24038 / CBS 436.72 / UBC 951)</name>
    <dbReference type="NCBI Taxonomy" id="1037660"/>
    <lineage>
        <taxon>Eukaryota</taxon>
        <taxon>Fungi</taxon>
        <taxon>Dikarya</taxon>
        <taxon>Basidiomycota</taxon>
        <taxon>Ustilaginomycotina</taxon>
        <taxon>Exobasidiomycetes</taxon>
        <taxon>Georgefischeriales</taxon>
        <taxon>Tilletiariaceae</taxon>
        <taxon>Tilletiaria</taxon>
    </lineage>
</organism>
<dbReference type="InterPro" id="IPR051052">
    <property type="entry name" value="Diverse_substrate_MTase"/>
</dbReference>
<dbReference type="EMBL" id="JMSN01000191">
    <property type="protein sequence ID" value="KDN35858.1"/>
    <property type="molecule type" value="Genomic_DNA"/>
</dbReference>
<sequence>MSASSFPAAGKERQEIKIHQVARSGFDTSGASGLYDRARPSYPDEVIDKILAAPGRESLKVIELGPGTGISTGALLGRAAASQVENQTPAFKIEQYQGFEPSDGMRAHFQKSVLDNLVPRLRELTQQQQLHGGVTIADGAFDAFAHRAGTNANDLVLIAQAWHWCLDFDAALREIASTLRTGGVLALLWNIEDRDAARWVARARDCFEAYEGGAPQYRQMKWKAMYDVPAYSELFEPLPEIHVTRVIPTTMEGVHERVLSKSYITLLPPEVQADVKRGLDAIFDAEDEALGRRWIDKEKGIFEYPYRTSLYMFVKK</sequence>
<evidence type="ECO:0000256" key="2">
    <source>
        <dbReference type="ARBA" id="ARBA00022603"/>
    </source>
</evidence>
<name>A0A066V6I8_TILAU</name>
<dbReference type="Pfam" id="PF08241">
    <property type="entry name" value="Methyltransf_11"/>
    <property type="match status" value="1"/>
</dbReference>
<dbReference type="InterPro" id="IPR013216">
    <property type="entry name" value="Methyltransf_11"/>
</dbReference>
<dbReference type="CDD" id="cd02440">
    <property type="entry name" value="AdoMet_MTases"/>
    <property type="match status" value="1"/>
</dbReference>
<feature type="domain" description="Methyltransferase type 11" evidence="4">
    <location>
        <begin position="119"/>
        <end position="186"/>
    </location>
</feature>
<gene>
    <name evidence="5" type="ORF">K437DRAFT_260286</name>
</gene>
<evidence type="ECO:0000313" key="6">
    <source>
        <dbReference type="Proteomes" id="UP000027361"/>
    </source>
</evidence>
<dbReference type="Gene3D" id="3.40.50.150">
    <property type="entry name" value="Vaccinia Virus protein VP39"/>
    <property type="match status" value="1"/>
</dbReference>
<dbReference type="RefSeq" id="XP_013239886.1">
    <property type="nucleotide sequence ID" value="XM_013384432.1"/>
</dbReference>
<dbReference type="FunCoup" id="A0A066V6I8">
    <property type="interactions" value="173"/>
</dbReference>
<protein>
    <recommendedName>
        <fullName evidence="4">Methyltransferase type 11 domain-containing protein</fullName>
    </recommendedName>
</protein>
<reference evidence="5 6" key="1">
    <citation type="submission" date="2014-05" db="EMBL/GenBank/DDBJ databases">
        <title>Draft genome sequence of a rare smut relative, Tilletiaria anomala UBC 951.</title>
        <authorList>
            <consortium name="DOE Joint Genome Institute"/>
            <person name="Toome M."/>
            <person name="Kuo A."/>
            <person name="Henrissat B."/>
            <person name="Lipzen A."/>
            <person name="Tritt A."/>
            <person name="Yoshinaga Y."/>
            <person name="Zane M."/>
            <person name="Barry K."/>
            <person name="Grigoriev I.V."/>
            <person name="Spatafora J.W."/>
            <person name="Aimea M.C."/>
        </authorList>
    </citation>
    <scope>NUCLEOTIDE SEQUENCE [LARGE SCALE GENOMIC DNA]</scope>
    <source>
        <strain evidence="5 6">UBC 951</strain>
    </source>
</reference>
<dbReference type="PANTHER" id="PTHR44942:SF4">
    <property type="entry name" value="METHYLTRANSFERASE TYPE 11 DOMAIN-CONTAINING PROTEIN"/>
    <property type="match status" value="1"/>
</dbReference>
<dbReference type="GO" id="GO:0008757">
    <property type="term" value="F:S-adenosylmethionine-dependent methyltransferase activity"/>
    <property type="evidence" value="ECO:0007669"/>
    <property type="project" value="InterPro"/>
</dbReference>
<comment type="similarity">
    <text evidence="1">Belongs to the methyltransferase superfamily.</text>
</comment>
<dbReference type="AlphaFoldDB" id="A0A066V6I8"/>
<dbReference type="SUPFAM" id="SSF53335">
    <property type="entry name" value="S-adenosyl-L-methionine-dependent methyltransferases"/>
    <property type="match status" value="1"/>
</dbReference>
<evidence type="ECO:0000313" key="5">
    <source>
        <dbReference type="EMBL" id="KDN35858.1"/>
    </source>
</evidence>
<keyword evidence="3" id="KW-0808">Transferase</keyword>
<dbReference type="HOGENOM" id="CLU_049344_3_1_1"/>
<keyword evidence="2" id="KW-0489">Methyltransferase</keyword>
<keyword evidence="6" id="KW-1185">Reference proteome</keyword>
<dbReference type="InterPro" id="IPR029063">
    <property type="entry name" value="SAM-dependent_MTases_sf"/>
</dbReference>
<evidence type="ECO:0000259" key="4">
    <source>
        <dbReference type="Pfam" id="PF08241"/>
    </source>
</evidence>
<dbReference type="GeneID" id="25265509"/>
<dbReference type="STRING" id="1037660.A0A066V6I8"/>
<dbReference type="GO" id="GO:0032259">
    <property type="term" value="P:methylation"/>
    <property type="evidence" value="ECO:0007669"/>
    <property type="project" value="UniProtKB-KW"/>
</dbReference>
<dbReference type="Proteomes" id="UP000027361">
    <property type="component" value="Unassembled WGS sequence"/>
</dbReference>
<dbReference type="OMA" id="ILIWNME"/>
<evidence type="ECO:0000256" key="3">
    <source>
        <dbReference type="ARBA" id="ARBA00022679"/>
    </source>
</evidence>
<accession>A0A066V6I8</accession>
<dbReference type="PANTHER" id="PTHR44942">
    <property type="entry name" value="METHYLTRANSF_11 DOMAIN-CONTAINING PROTEIN"/>
    <property type="match status" value="1"/>
</dbReference>
<proteinExistence type="inferred from homology"/>
<comment type="caution">
    <text evidence="5">The sequence shown here is derived from an EMBL/GenBank/DDBJ whole genome shotgun (WGS) entry which is preliminary data.</text>
</comment>
<evidence type="ECO:0000256" key="1">
    <source>
        <dbReference type="ARBA" id="ARBA00008361"/>
    </source>
</evidence>